<dbReference type="Pfam" id="PF19035">
    <property type="entry name" value="TSP1_CCN"/>
    <property type="match status" value="1"/>
</dbReference>
<dbReference type="Gene3D" id="2.20.100.10">
    <property type="entry name" value="Thrombospondin type-1 (TSP1) repeat"/>
    <property type="match status" value="1"/>
</dbReference>
<evidence type="ECO:0000313" key="3">
    <source>
        <dbReference type="Proteomes" id="UP001152888"/>
    </source>
</evidence>
<dbReference type="InterPro" id="IPR043973">
    <property type="entry name" value="TSP1_CCN"/>
</dbReference>
<gene>
    <name evidence="2" type="ORF">ACAOBT_LOCUS17832</name>
</gene>
<reference evidence="2" key="1">
    <citation type="submission" date="2022-03" db="EMBL/GenBank/DDBJ databases">
        <authorList>
            <person name="Sayadi A."/>
        </authorList>
    </citation>
    <scope>NUCLEOTIDE SEQUENCE</scope>
</reference>
<proteinExistence type="predicted"/>
<evidence type="ECO:0000313" key="2">
    <source>
        <dbReference type="EMBL" id="CAH1987415.1"/>
    </source>
</evidence>
<dbReference type="InterPro" id="IPR036383">
    <property type="entry name" value="TSP1_rpt_sf"/>
</dbReference>
<dbReference type="OrthoDB" id="365605at2759"/>
<keyword evidence="3" id="KW-1185">Reference proteome</keyword>
<accession>A0A9P0L4E5</accession>
<sequence length="69" mass="7738">MRMPAEQPSSCQPSFSRWSICSSDCGAGLSSRRSNLNARCTTDTETRLCQTKRCSDKDHVVMNVRLRIA</sequence>
<protein>
    <recommendedName>
        <fullName evidence="1">CCN TSP1 domain-containing protein</fullName>
    </recommendedName>
</protein>
<dbReference type="GO" id="GO:0007165">
    <property type="term" value="P:signal transduction"/>
    <property type="evidence" value="ECO:0007669"/>
    <property type="project" value="InterPro"/>
</dbReference>
<dbReference type="Proteomes" id="UP001152888">
    <property type="component" value="Unassembled WGS sequence"/>
</dbReference>
<organism evidence="2 3">
    <name type="scientific">Acanthoscelides obtectus</name>
    <name type="common">Bean weevil</name>
    <name type="synonym">Bruchus obtectus</name>
    <dbReference type="NCBI Taxonomy" id="200917"/>
    <lineage>
        <taxon>Eukaryota</taxon>
        <taxon>Metazoa</taxon>
        <taxon>Ecdysozoa</taxon>
        <taxon>Arthropoda</taxon>
        <taxon>Hexapoda</taxon>
        <taxon>Insecta</taxon>
        <taxon>Pterygota</taxon>
        <taxon>Neoptera</taxon>
        <taxon>Endopterygota</taxon>
        <taxon>Coleoptera</taxon>
        <taxon>Polyphaga</taxon>
        <taxon>Cucujiformia</taxon>
        <taxon>Chrysomeloidea</taxon>
        <taxon>Chrysomelidae</taxon>
        <taxon>Bruchinae</taxon>
        <taxon>Bruchini</taxon>
        <taxon>Acanthoscelides</taxon>
    </lineage>
</organism>
<dbReference type="AlphaFoldDB" id="A0A9P0L4E5"/>
<evidence type="ECO:0000259" key="1">
    <source>
        <dbReference type="Pfam" id="PF19035"/>
    </source>
</evidence>
<name>A0A9P0L4E5_ACAOB</name>
<comment type="caution">
    <text evidence="2">The sequence shown here is derived from an EMBL/GenBank/DDBJ whole genome shotgun (WGS) entry which is preliminary data.</text>
</comment>
<feature type="domain" description="CCN TSP1" evidence="1">
    <location>
        <begin position="11"/>
        <end position="54"/>
    </location>
</feature>
<dbReference type="EMBL" id="CAKOFQ010007018">
    <property type="protein sequence ID" value="CAH1987415.1"/>
    <property type="molecule type" value="Genomic_DNA"/>
</dbReference>